<sequence length="389" mass="44132">MKRIQSSSYVTISIINRLIKLILSILIISMIDHHHNHNNQVIAFKFTDRFCNFTAYPKHGCEEPEFTTCIDKKCACRDESHFIIMGRFCTKKLCSNGEFYDAAKGNCVRQSKASADVTENHCRYDYHCFGQHVQCRQYGWNYNCVCDPGFRYDSTTQTCLPTYGIGGYCIRDNDCDETSLRKMYCDFKNFDQNHSTGGGNHNDDNGRGSNQHSSGTCQCQENHRYNYNIDGCEPLADIAEREHNMRTLVLLFVAAGLIFGLALTCNFSFFGVGPKHHELFLHQLKAEERIRQMKRDRLSRAENGQTFSSSTSSPPISLNNNNNDDGKNLSMVDNDRQPQSSTTVTSLDDIENSSITIDDDSSKKSGPKTSLIITKPNQTKKKQTFLSTK</sequence>
<keyword evidence="2" id="KW-0472">Membrane</keyword>
<gene>
    <name evidence="3" type="ORF">DERF_007714</name>
</gene>
<feature type="compositionally biased region" description="Low complexity" evidence="1">
    <location>
        <begin position="303"/>
        <end position="323"/>
    </location>
</feature>
<evidence type="ECO:0000313" key="3">
    <source>
        <dbReference type="EMBL" id="KAH9517012.1"/>
    </source>
</evidence>
<keyword evidence="4" id="KW-1185">Reference proteome</keyword>
<proteinExistence type="predicted"/>
<feature type="compositionally biased region" description="Polar residues" evidence="1">
    <location>
        <begin position="337"/>
        <end position="346"/>
    </location>
</feature>
<accession>A0A922I0X9</accession>
<evidence type="ECO:0000256" key="2">
    <source>
        <dbReference type="SAM" id="Phobius"/>
    </source>
</evidence>
<feature type="transmembrane region" description="Helical" evidence="2">
    <location>
        <begin position="248"/>
        <end position="272"/>
    </location>
</feature>
<keyword evidence="2" id="KW-0812">Transmembrane</keyword>
<dbReference type="Proteomes" id="UP000790347">
    <property type="component" value="Unassembled WGS sequence"/>
</dbReference>
<organism evidence="3 4">
    <name type="scientific">Dermatophagoides farinae</name>
    <name type="common">American house dust mite</name>
    <dbReference type="NCBI Taxonomy" id="6954"/>
    <lineage>
        <taxon>Eukaryota</taxon>
        <taxon>Metazoa</taxon>
        <taxon>Ecdysozoa</taxon>
        <taxon>Arthropoda</taxon>
        <taxon>Chelicerata</taxon>
        <taxon>Arachnida</taxon>
        <taxon>Acari</taxon>
        <taxon>Acariformes</taxon>
        <taxon>Sarcoptiformes</taxon>
        <taxon>Astigmata</taxon>
        <taxon>Psoroptidia</taxon>
        <taxon>Analgoidea</taxon>
        <taxon>Pyroglyphidae</taxon>
        <taxon>Dermatophagoidinae</taxon>
        <taxon>Dermatophagoides</taxon>
    </lineage>
</organism>
<evidence type="ECO:0000313" key="4">
    <source>
        <dbReference type="Proteomes" id="UP000790347"/>
    </source>
</evidence>
<feature type="compositionally biased region" description="Polar residues" evidence="1">
    <location>
        <begin position="367"/>
        <end position="377"/>
    </location>
</feature>
<reference evidence="3" key="1">
    <citation type="submission" date="2013-05" db="EMBL/GenBank/DDBJ databases">
        <authorList>
            <person name="Yim A.K.Y."/>
            <person name="Chan T.F."/>
            <person name="Ji K.M."/>
            <person name="Liu X.Y."/>
            <person name="Zhou J.W."/>
            <person name="Li R.Q."/>
            <person name="Yang K.Y."/>
            <person name="Li J."/>
            <person name="Li M."/>
            <person name="Law P.T.W."/>
            <person name="Wu Y.L."/>
            <person name="Cai Z.L."/>
            <person name="Qin H."/>
            <person name="Bao Y."/>
            <person name="Leung R.K.K."/>
            <person name="Ng P.K.S."/>
            <person name="Zou J."/>
            <person name="Zhong X.J."/>
            <person name="Ran P.X."/>
            <person name="Zhong N.S."/>
            <person name="Liu Z.G."/>
            <person name="Tsui S.K.W."/>
        </authorList>
    </citation>
    <scope>NUCLEOTIDE SEQUENCE</scope>
    <source>
        <strain evidence="3">Derf</strain>
        <tissue evidence="3">Whole organism</tissue>
    </source>
</reference>
<reference evidence="3" key="2">
    <citation type="journal article" date="2022" name="Res Sq">
        <title>Comparative Genomics Reveals Insights into the Divergent Evolution of Astigmatic Mites and Household Pest Adaptations.</title>
        <authorList>
            <person name="Xiong Q."/>
            <person name="Wan A.T.-Y."/>
            <person name="Liu X.-Y."/>
            <person name="Fung C.S.-H."/>
            <person name="Xiao X."/>
            <person name="Malainual N."/>
            <person name="Hou J."/>
            <person name="Wang L."/>
            <person name="Wang M."/>
            <person name="Yang K."/>
            <person name="Cui Y."/>
            <person name="Leung E."/>
            <person name="Nong W."/>
            <person name="Shin S.-K."/>
            <person name="Au S."/>
            <person name="Jeong K.Y."/>
            <person name="Chew F.T."/>
            <person name="Hui J."/>
            <person name="Leung T.F."/>
            <person name="Tungtrongchitr A."/>
            <person name="Zhong N."/>
            <person name="Liu Z."/>
            <person name="Tsui S."/>
        </authorList>
    </citation>
    <scope>NUCLEOTIDE SEQUENCE</scope>
    <source>
        <strain evidence="3">Derf</strain>
        <tissue evidence="3">Whole organism</tissue>
    </source>
</reference>
<keyword evidence="2" id="KW-1133">Transmembrane helix</keyword>
<evidence type="ECO:0000256" key="1">
    <source>
        <dbReference type="SAM" id="MobiDB-lite"/>
    </source>
</evidence>
<dbReference type="EMBL" id="ASGP02000003">
    <property type="protein sequence ID" value="KAH9517012.1"/>
    <property type="molecule type" value="Genomic_DNA"/>
</dbReference>
<name>A0A922I0X9_DERFA</name>
<comment type="caution">
    <text evidence="3">The sequence shown here is derived from an EMBL/GenBank/DDBJ whole genome shotgun (WGS) entry which is preliminary data.</text>
</comment>
<dbReference type="AlphaFoldDB" id="A0A922I0X9"/>
<feature type="region of interest" description="Disordered" evidence="1">
    <location>
        <begin position="196"/>
        <end position="215"/>
    </location>
</feature>
<protein>
    <submittedName>
        <fullName evidence="3">Uncharacterized protein</fullName>
    </submittedName>
</protein>
<feature type="region of interest" description="Disordered" evidence="1">
    <location>
        <begin position="297"/>
        <end position="389"/>
    </location>
</feature>